<feature type="transmembrane region" description="Helical" evidence="1">
    <location>
        <begin position="169"/>
        <end position="185"/>
    </location>
</feature>
<keyword evidence="1" id="KW-0472">Membrane</keyword>
<evidence type="ECO:0000313" key="3">
    <source>
        <dbReference type="Proteomes" id="UP000299102"/>
    </source>
</evidence>
<accession>A0A4C1VAB0</accession>
<dbReference type="Proteomes" id="UP000299102">
    <property type="component" value="Unassembled WGS sequence"/>
</dbReference>
<dbReference type="EMBL" id="BGZK01000290">
    <property type="protein sequence ID" value="GBP34595.1"/>
    <property type="molecule type" value="Genomic_DNA"/>
</dbReference>
<protein>
    <submittedName>
        <fullName evidence="2">Uncharacterized protein</fullName>
    </submittedName>
</protein>
<evidence type="ECO:0000313" key="2">
    <source>
        <dbReference type="EMBL" id="GBP34595.1"/>
    </source>
</evidence>
<keyword evidence="1" id="KW-1133">Transmembrane helix</keyword>
<proteinExistence type="predicted"/>
<evidence type="ECO:0000256" key="1">
    <source>
        <dbReference type="SAM" id="Phobius"/>
    </source>
</evidence>
<name>A0A4C1VAB0_EUMVA</name>
<sequence length="186" mass="20611">MIICDIIVPIRYHRCRLFSQVDVHESVPAAGGHSRRLSGALPAGIDTSDLRKSSFSCVVYGSGPLTTDVSDAVTEPLPTVQLIFQGTVSATSSLHAYECPSGCRYRYYYIGYLSDKGIYVLKFASSARRLPVRSVLRARSSVASVLRLACIEVDACTDRPRRRRRCERLSALSLTCILFAHVFVYL</sequence>
<dbReference type="AlphaFoldDB" id="A0A4C1VAB0"/>
<organism evidence="2 3">
    <name type="scientific">Eumeta variegata</name>
    <name type="common">Bagworm moth</name>
    <name type="synonym">Eumeta japonica</name>
    <dbReference type="NCBI Taxonomy" id="151549"/>
    <lineage>
        <taxon>Eukaryota</taxon>
        <taxon>Metazoa</taxon>
        <taxon>Ecdysozoa</taxon>
        <taxon>Arthropoda</taxon>
        <taxon>Hexapoda</taxon>
        <taxon>Insecta</taxon>
        <taxon>Pterygota</taxon>
        <taxon>Neoptera</taxon>
        <taxon>Endopterygota</taxon>
        <taxon>Lepidoptera</taxon>
        <taxon>Glossata</taxon>
        <taxon>Ditrysia</taxon>
        <taxon>Tineoidea</taxon>
        <taxon>Psychidae</taxon>
        <taxon>Oiketicinae</taxon>
        <taxon>Eumeta</taxon>
    </lineage>
</organism>
<comment type="caution">
    <text evidence="2">The sequence shown here is derived from an EMBL/GenBank/DDBJ whole genome shotgun (WGS) entry which is preliminary data.</text>
</comment>
<keyword evidence="1" id="KW-0812">Transmembrane</keyword>
<gene>
    <name evidence="2" type="ORF">EVAR_85315_1</name>
</gene>
<keyword evidence="3" id="KW-1185">Reference proteome</keyword>
<reference evidence="2 3" key="1">
    <citation type="journal article" date="2019" name="Commun. Biol.">
        <title>The bagworm genome reveals a unique fibroin gene that provides high tensile strength.</title>
        <authorList>
            <person name="Kono N."/>
            <person name="Nakamura H."/>
            <person name="Ohtoshi R."/>
            <person name="Tomita M."/>
            <person name="Numata K."/>
            <person name="Arakawa K."/>
        </authorList>
    </citation>
    <scope>NUCLEOTIDE SEQUENCE [LARGE SCALE GENOMIC DNA]</scope>
</reference>